<evidence type="ECO:0000313" key="1">
    <source>
        <dbReference type="EMBL" id="SLM11292.1"/>
    </source>
</evidence>
<sequence>MSLNAALFAGRVNFIAGFAAASGKTMLAKAILALLREKGLKCALISAGYEGGGREPAGAPALKMPSLEMPTFEVEKGEVFSTAANALPFLDCMPELIAGPVGSSALGPIVLARAERSGSAILAGPARSEALATLVEAARHLRGIDAVIIDGTLDRLTQISVLPDPQLYCAVRADRADCQQIAKRMATFYQLVHLPKWDASRAREGEALIFEGALSSATLEKHKSARDIPILIKDITRVFLRPDEIASLSARGRLFIQQEISFRGFVVALRDIEPEEFMFYLPHDVADSILSWNPYEHEEGSRFAQQAQAADIGRSARYKRGDV</sequence>
<organism evidence="1">
    <name type="scientific">uncultured spirochete</name>
    <dbReference type="NCBI Taxonomy" id="156406"/>
    <lineage>
        <taxon>Bacteria</taxon>
        <taxon>Pseudomonadati</taxon>
        <taxon>Spirochaetota</taxon>
        <taxon>Spirochaetia</taxon>
        <taxon>Spirochaetales</taxon>
        <taxon>environmental samples</taxon>
    </lineage>
</organism>
<dbReference type="SUPFAM" id="SSF52540">
    <property type="entry name" value="P-loop containing nucleoside triphosphate hydrolases"/>
    <property type="match status" value="1"/>
</dbReference>
<dbReference type="AlphaFoldDB" id="A0A3P3XGN7"/>
<dbReference type="EMBL" id="FWDM01000011">
    <property type="protein sequence ID" value="SLM11292.1"/>
    <property type="molecule type" value="Genomic_DNA"/>
</dbReference>
<protein>
    <submittedName>
        <fullName evidence="1">Uncharacterized protein</fullName>
    </submittedName>
</protein>
<name>A0A3P3XGN7_9SPIR</name>
<dbReference type="CDD" id="cd01983">
    <property type="entry name" value="SIMIBI"/>
    <property type="match status" value="1"/>
</dbReference>
<gene>
    <name evidence="1" type="ORF">SPIROBIBN47_190030</name>
</gene>
<reference evidence="1" key="1">
    <citation type="submission" date="2017-02" db="EMBL/GenBank/DDBJ databases">
        <authorList>
            <person name="Regsiter A."/>
            <person name="William W."/>
        </authorList>
    </citation>
    <scope>NUCLEOTIDE SEQUENCE</scope>
    <source>
        <strain evidence="1">Bib</strain>
    </source>
</reference>
<dbReference type="InterPro" id="IPR027417">
    <property type="entry name" value="P-loop_NTPase"/>
</dbReference>
<accession>A0A3P3XGN7</accession>
<proteinExistence type="predicted"/>